<keyword evidence="1" id="KW-0175">Coiled coil</keyword>
<gene>
    <name evidence="3" type="ORF">B1B05_00370</name>
    <name evidence="4" type="ORF">SAMN05443094_10174</name>
</gene>
<feature type="coiled-coil region" evidence="1">
    <location>
        <begin position="298"/>
        <end position="325"/>
    </location>
</feature>
<proteinExistence type="predicted"/>
<dbReference type="STRING" id="1017273.SAMN05443094_10174"/>
<organism evidence="4 5">
    <name type="scientific">Domibacillus enclensis</name>
    <dbReference type="NCBI Taxonomy" id="1017273"/>
    <lineage>
        <taxon>Bacteria</taxon>
        <taxon>Bacillati</taxon>
        <taxon>Bacillota</taxon>
        <taxon>Bacilli</taxon>
        <taxon>Bacillales</taxon>
        <taxon>Bacillaceae</taxon>
        <taxon>Domibacillus</taxon>
    </lineage>
</organism>
<dbReference type="Proteomes" id="UP000186385">
    <property type="component" value="Unassembled WGS sequence"/>
</dbReference>
<reference evidence="6" key="2">
    <citation type="submission" date="2017-03" db="EMBL/GenBank/DDBJ databases">
        <title>Bacillus sp. V-88(T) DSM27956, whole genome shotgun sequencing project.</title>
        <authorList>
            <person name="Dastager S.G."/>
            <person name="Neurgaonkar P.S."/>
            <person name="Dharne M.S."/>
        </authorList>
    </citation>
    <scope>NUCLEOTIDE SEQUENCE [LARGE SCALE GENOMIC DNA]</scope>
    <source>
        <strain evidence="6">DSM 25145</strain>
    </source>
</reference>
<evidence type="ECO:0000313" key="6">
    <source>
        <dbReference type="Proteomes" id="UP000215545"/>
    </source>
</evidence>
<dbReference type="RefSeq" id="WP_045852428.1">
    <property type="nucleotide sequence ID" value="NZ_FTLX01000001.1"/>
</dbReference>
<accession>A0A1N6NA21</accession>
<sequence length="500" mass="57174">MTDLRSVGSAVSNAPEMKLRIIHSILYSIQSKELLALKAKSRFSKEEAAPYFQAIAEEAKKRIDMPEQVLKLDVFLALSKLLKLPAARLNEKGKVVARSAEIERKWFEKAAKKDKTLSGRFEKSHVTSKLEFMLHYEYVQLLERFLKNEKVHADKEPFQKSLQRYWEQLPEYKKVQILEHLKAPRESSFDELAAEFGTATLLFEMGIRTGLHMYGEILPPIHEDVPNQLPDELWVLHPEALFTADAALKTLLTGSWSFSAAMLLLYMEDGSEATADESVLSTEWSTRESAYLLLLRQINELKMDQQKTEEQIAEVQKERAGADSAQARAQAVYENLRERLIVLLKTDAARPYLGDISVSNTRIREKLTRITTTIESNKVKSGVFRIAGAWLSNVYLQNEKNSLEKKLQTSFEKMADEVMDKYPYYEADLIEELAAARTNKNNWQFESERLRKKEAALTKFLSDMRSEELKLREKAAESASKTQGLKQLGTEDVPDGKPIT</sequence>
<dbReference type="AlphaFoldDB" id="A0A1N6NA21"/>
<dbReference type="Proteomes" id="UP000215545">
    <property type="component" value="Unassembled WGS sequence"/>
</dbReference>
<evidence type="ECO:0000256" key="2">
    <source>
        <dbReference type="SAM" id="MobiDB-lite"/>
    </source>
</evidence>
<feature type="region of interest" description="Disordered" evidence="2">
    <location>
        <begin position="471"/>
        <end position="500"/>
    </location>
</feature>
<keyword evidence="6" id="KW-1185">Reference proteome</keyword>
<dbReference type="EMBL" id="MWSK01000001">
    <property type="protein sequence ID" value="OXS79977.1"/>
    <property type="molecule type" value="Genomic_DNA"/>
</dbReference>
<reference evidence="4 5" key="1">
    <citation type="submission" date="2017-01" db="EMBL/GenBank/DDBJ databases">
        <authorList>
            <person name="Mah S.A."/>
            <person name="Swanson W.J."/>
            <person name="Moy G.W."/>
            <person name="Vacquier V.D."/>
        </authorList>
    </citation>
    <scope>NUCLEOTIDE SEQUENCE [LARGE SCALE GENOMIC DNA]</scope>
    <source>
        <strain evidence="4 5">NIO-1016</strain>
    </source>
</reference>
<reference evidence="3" key="3">
    <citation type="submission" date="2017-03" db="EMBL/GenBank/DDBJ databases">
        <authorList>
            <person name="Dastager S.G."/>
            <person name="Neurgaonkar P.S."/>
            <person name="Dharne M.S."/>
        </authorList>
    </citation>
    <scope>NUCLEOTIDE SEQUENCE</scope>
    <source>
        <strain evidence="3">DSM 25145</strain>
    </source>
</reference>
<evidence type="ECO:0000313" key="3">
    <source>
        <dbReference type="EMBL" id="OXS79977.1"/>
    </source>
</evidence>
<dbReference type="OrthoDB" id="2956967at2"/>
<name>A0A1N6NA21_9BACI</name>
<protein>
    <submittedName>
        <fullName evidence="4">Uncharacterized protein</fullName>
    </submittedName>
</protein>
<dbReference type="EMBL" id="FTLX01000001">
    <property type="protein sequence ID" value="SIP88940.1"/>
    <property type="molecule type" value="Genomic_DNA"/>
</dbReference>
<evidence type="ECO:0000313" key="4">
    <source>
        <dbReference type="EMBL" id="SIP88940.1"/>
    </source>
</evidence>
<evidence type="ECO:0000256" key="1">
    <source>
        <dbReference type="SAM" id="Coils"/>
    </source>
</evidence>
<evidence type="ECO:0000313" key="5">
    <source>
        <dbReference type="Proteomes" id="UP000186385"/>
    </source>
</evidence>